<keyword evidence="2" id="KW-1185">Reference proteome</keyword>
<dbReference type="RefSeq" id="YP_010676698.1">
    <property type="nucleotide sequence ID" value="NC_071014.1"/>
</dbReference>
<proteinExistence type="predicted"/>
<accession>A0A3G3LZS0</accession>
<evidence type="ECO:0000313" key="1">
    <source>
        <dbReference type="EMBL" id="AYQ99343.1"/>
    </source>
</evidence>
<evidence type="ECO:0000313" key="2">
    <source>
        <dbReference type="Proteomes" id="UP000279277"/>
    </source>
</evidence>
<dbReference type="EMBL" id="MK016493">
    <property type="protein sequence ID" value="AYQ99343.1"/>
    <property type="molecule type" value="Genomic_DNA"/>
</dbReference>
<name>A0A3G3LZS0_9CAUD</name>
<reference evidence="1 2" key="1">
    <citation type="submission" date="2018-10" db="EMBL/GenBank/DDBJ databases">
        <authorList>
            <person name="Zack K."/>
            <person name="Garlena R.A."/>
            <person name="Russell D.A."/>
            <person name="Pope W.H."/>
            <person name="Jacobs-Sera D."/>
            <person name="Hatfull G.F."/>
        </authorList>
    </citation>
    <scope>NUCLEOTIDE SEQUENCE [LARGE SCALE GENOMIC DNA]</scope>
</reference>
<organism evidence="1 2">
    <name type="scientific">Brevibacterium phage Cantare</name>
    <dbReference type="NCBI Taxonomy" id="2338395"/>
    <lineage>
        <taxon>Viruses</taxon>
        <taxon>Duplodnaviria</taxon>
        <taxon>Heunggongvirae</taxon>
        <taxon>Uroviricota</taxon>
        <taxon>Caudoviricetes</taxon>
        <taxon>Cantarevirus</taxon>
        <taxon>Cantarevirus cantare</taxon>
    </lineage>
</organism>
<dbReference type="Proteomes" id="UP000279277">
    <property type="component" value="Segment"/>
</dbReference>
<gene>
    <name evidence="1" type="primary">123</name>
    <name evidence="1" type="ORF">PBI_CANTARE_123</name>
</gene>
<sequence>MSTEIFAVGDVIVETEKGKEVRPGVYSEIIDIVMPEDTEDGEGFYCIENDMQSGHSIDFASAKRIMTAEEAVEKRRVPTIEEVRQFLQNAVLDEYENITIDTTDRESPDTLSIEGTTTGQRRFVATVRVLGVSETNY</sequence>
<protein>
    <submittedName>
        <fullName evidence="1">Uncharacterized protein</fullName>
    </submittedName>
</protein>
<dbReference type="KEGG" id="vg:77953059"/>
<dbReference type="GeneID" id="77953059"/>